<name>A0ABD6EZX9_9BILA</name>
<evidence type="ECO:0000313" key="2">
    <source>
        <dbReference type="Proteomes" id="UP001608902"/>
    </source>
</evidence>
<proteinExistence type="predicted"/>
<keyword evidence="2" id="KW-1185">Reference proteome</keyword>
<dbReference type="AlphaFoldDB" id="A0ABD6EZX9"/>
<organism evidence="1 2">
    <name type="scientific">Gnathostoma spinigerum</name>
    <dbReference type="NCBI Taxonomy" id="75299"/>
    <lineage>
        <taxon>Eukaryota</taxon>
        <taxon>Metazoa</taxon>
        <taxon>Ecdysozoa</taxon>
        <taxon>Nematoda</taxon>
        <taxon>Chromadorea</taxon>
        <taxon>Rhabditida</taxon>
        <taxon>Spirurina</taxon>
        <taxon>Gnathostomatomorpha</taxon>
        <taxon>Gnathostomatoidea</taxon>
        <taxon>Gnathostomatidae</taxon>
        <taxon>Gnathostoma</taxon>
    </lineage>
</organism>
<comment type="caution">
    <text evidence="1">The sequence shown here is derived from an EMBL/GenBank/DDBJ whole genome shotgun (WGS) entry which is preliminary data.</text>
</comment>
<evidence type="ECO:0000313" key="1">
    <source>
        <dbReference type="EMBL" id="MFH4985051.1"/>
    </source>
</evidence>
<accession>A0ABD6EZX9</accession>
<dbReference type="EMBL" id="JBGFUD010027857">
    <property type="protein sequence ID" value="MFH4985051.1"/>
    <property type="molecule type" value="Genomic_DNA"/>
</dbReference>
<protein>
    <submittedName>
        <fullName evidence="1">Uncharacterized protein</fullName>
    </submittedName>
</protein>
<sequence>MKLDDEKSGMTIPSRIPDWKDVKLDGKIRYIEMLLLVDWKMTRAYNHNMKRIRAA</sequence>
<gene>
    <name evidence="1" type="ORF">AB6A40_011760</name>
</gene>
<dbReference type="Proteomes" id="UP001608902">
    <property type="component" value="Unassembled WGS sequence"/>
</dbReference>
<reference evidence="1 2" key="1">
    <citation type="submission" date="2024-08" db="EMBL/GenBank/DDBJ databases">
        <title>Gnathostoma spinigerum genome.</title>
        <authorList>
            <person name="Gonzalez-Bertolin B."/>
            <person name="Monzon S."/>
            <person name="Zaballos A."/>
            <person name="Jimenez P."/>
            <person name="Dekumyoy P."/>
            <person name="Varona S."/>
            <person name="Cuesta I."/>
            <person name="Sumanam S."/>
            <person name="Adisakwattana P."/>
            <person name="Gasser R.B."/>
            <person name="Hernandez-Gonzalez A."/>
            <person name="Young N.D."/>
            <person name="Perteguer M.J."/>
        </authorList>
    </citation>
    <scope>NUCLEOTIDE SEQUENCE [LARGE SCALE GENOMIC DNA]</scope>
    <source>
        <strain evidence="1">AL3</strain>
        <tissue evidence="1">Liver</tissue>
    </source>
</reference>
<feature type="non-terminal residue" evidence="1">
    <location>
        <position position="55"/>
    </location>
</feature>